<dbReference type="AlphaFoldDB" id="A0A1K2IE14"/>
<dbReference type="InterPro" id="IPR031009">
    <property type="entry name" value="Tcm_partner"/>
</dbReference>
<dbReference type="OrthoDB" id="7838592at2"/>
<dbReference type="EMBL" id="FPKW01000001">
    <property type="protein sequence ID" value="SFZ90631.1"/>
    <property type="molecule type" value="Genomic_DNA"/>
</dbReference>
<evidence type="ECO:0000313" key="1">
    <source>
        <dbReference type="EMBL" id="SFZ90631.1"/>
    </source>
</evidence>
<dbReference type="NCBIfam" id="TIGR04474">
    <property type="entry name" value="tcm_partner"/>
    <property type="match status" value="1"/>
</dbReference>
<reference evidence="2" key="1">
    <citation type="submission" date="2016-10" db="EMBL/GenBank/DDBJ databases">
        <authorList>
            <person name="Varghese N."/>
            <person name="Submissions S."/>
        </authorList>
    </citation>
    <scope>NUCLEOTIDE SEQUENCE [LARGE SCALE GENOMIC DNA]</scope>
    <source>
        <strain evidence="2">SUR2</strain>
    </source>
</reference>
<organism evidence="1 2">
    <name type="scientific">Chryseobacterium limigenitum</name>
    <dbReference type="NCBI Taxonomy" id="1612149"/>
    <lineage>
        <taxon>Bacteria</taxon>
        <taxon>Pseudomonadati</taxon>
        <taxon>Bacteroidota</taxon>
        <taxon>Flavobacteriia</taxon>
        <taxon>Flavobacteriales</taxon>
        <taxon>Weeksellaceae</taxon>
        <taxon>Chryseobacterium group</taxon>
        <taxon>Chryseobacterium</taxon>
    </lineage>
</organism>
<protein>
    <submittedName>
        <fullName evidence="1">Three-Cys-motif partner protein</fullName>
    </submittedName>
</protein>
<accession>A0A1K2IE14</accession>
<dbReference type="Proteomes" id="UP000182034">
    <property type="component" value="Unassembled WGS sequence"/>
</dbReference>
<name>A0A1K2IE14_9FLAO</name>
<proteinExistence type="predicted"/>
<evidence type="ECO:0000313" key="2">
    <source>
        <dbReference type="Proteomes" id="UP000182034"/>
    </source>
</evidence>
<sequence length="301" mass="34975">MCVKFVMFKAFYYNCKIKLQNMNEFGGNWTENKIEILIEYARAYLKIMNGFARKYDWDLLYFDGFAGSGQIQGDNKVNAIIGAARRMLEVEEPRGFDLYYFVEKEKEYADILNSQTVPNYPNKKIFVVNEDCNVKIESLSNFLSSKKGKKFKSLAYIDPCGMQLNWKSLQTLEKHSVDVWILVPTGMGVNRLLKNNGQISDAYSAKLEQFLGMNKEEILSYFYQESKVLTLFGEETVMTKENAINKSAELYKDKLKSLFKFVSEPYVLKNKMNSVMFHFYMASNNQTAVRIANQIIKKYNN</sequence>
<dbReference type="STRING" id="1612149.SAMN05216324_101446"/>
<gene>
    <name evidence="1" type="ORF">SAMN05216324_101446</name>
</gene>
<keyword evidence="2" id="KW-1185">Reference proteome</keyword>